<dbReference type="InterPro" id="IPR025736">
    <property type="entry name" value="PucR_C-HTH_dom"/>
</dbReference>
<dbReference type="Proteomes" id="UP000002865">
    <property type="component" value="Chromosome"/>
</dbReference>
<gene>
    <name evidence="2" type="ORF">Spaf_0437</name>
</gene>
<dbReference type="PATRIC" id="fig|1114965.3.peg.420"/>
<protein>
    <recommendedName>
        <fullName evidence="1">PucR C-terminal helix-turn-helix domain-containing protein</fullName>
    </recommendedName>
</protein>
<dbReference type="PaxDb" id="1114965-Spaf_0437"/>
<dbReference type="InterPro" id="IPR009057">
    <property type="entry name" value="Homeodomain-like_sf"/>
</dbReference>
<evidence type="ECO:0000313" key="2">
    <source>
        <dbReference type="EMBL" id="AFJ25450.1"/>
    </source>
</evidence>
<dbReference type="Gene3D" id="1.10.10.2840">
    <property type="entry name" value="PucR C-terminal helix-turn-helix domain"/>
    <property type="match status" value="1"/>
</dbReference>
<reference evidence="2 3" key="1">
    <citation type="journal article" date="2012" name="PLoS ONE">
        <title>Complete Genome and Transcriptomes of Streptococcus parasanguinis FW213: Phylogenic Relations and Potential Virulence Mechanisms.</title>
        <authorList>
            <person name="Geng J."/>
            <person name="Chiu C.H."/>
            <person name="Tang P."/>
            <person name="Chen Y."/>
            <person name="Shieh H.R."/>
            <person name="Hu S."/>
            <person name="Chen Y.Y."/>
        </authorList>
    </citation>
    <scope>NUCLEOTIDE SEQUENCE [LARGE SCALE GENOMIC DNA]</scope>
    <source>
        <strain evidence="2 3">FW213</strain>
    </source>
</reference>
<dbReference type="HOGENOM" id="CLU_081318_0_0_9"/>
<evidence type="ECO:0000313" key="3">
    <source>
        <dbReference type="Proteomes" id="UP000002865"/>
    </source>
</evidence>
<organism evidence="2 3">
    <name type="scientific">Streptococcus parasanguinis FW213</name>
    <dbReference type="NCBI Taxonomy" id="1114965"/>
    <lineage>
        <taxon>Bacteria</taxon>
        <taxon>Bacillati</taxon>
        <taxon>Bacillota</taxon>
        <taxon>Bacilli</taxon>
        <taxon>Lactobacillales</taxon>
        <taxon>Streptococcaceae</taxon>
        <taxon>Streptococcus</taxon>
    </lineage>
</organism>
<name>I1ZK76_STRPA</name>
<proteinExistence type="predicted"/>
<dbReference type="STRING" id="1114965.Spaf_0437"/>
<dbReference type="InterPro" id="IPR051448">
    <property type="entry name" value="CdaR-like_regulators"/>
</dbReference>
<feature type="domain" description="PucR C-terminal helix-turn-helix" evidence="1">
    <location>
        <begin position="243"/>
        <end position="287"/>
    </location>
</feature>
<dbReference type="SUPFAM" id="SSF46689">
    <property type="entry name" value="Homeodomain-like"/>
    <property type="match status" value="1"/>
</dbReference>
<accession>I1ZK76</accession>
<dbReference type="KEGG" id="scf:Spaf_0437"/>
<dbReference type="eggNOG" id="COG2508">
    <property type="taxonomic scope" value="Bacteria"/>
</dbReference>
<dbReference type="EMBL" id="CP003122">
    <property type="protein sequence ID" value="AFJ25450.1"/>
    <property type="molecule type" value="Genomic_DNA"/>
</dbReference>
<dbReference type="PANTHER" id="PTHR33744">
    <property type="entry name" value="CARBOHYDRATE DIACID REGULATOR"/>
    <property type="match status" value="1"/>
</dbReference>
<evidence type="ECO:0000259" key="1">
    <source>
        <dbReference type="Pfam" id="PF13556"/>
    </source>
</evidence>
<dbReference type="PANTHER" id="PTHR33744:SF15">
    <property type="entry name" value="CARBOHYDRATE DIACID REGULATOR"/>
    <property type="match status" value="1"/>
</dbReference>
<dbReference type="Pfam" id="PF13556">
    <property type="entry name" value="HTH_30"/>
    <property type="match status" value="1"/>
</dbReference>
<dbReference type="AlphaFoldDB" id="I1ZK76"/>
<sequence length="298" mass="34189">MVHPASRRRKKAVKNIREWFPHAEVTDQANPPAGYVAIPLQVHQWLLLKEEELTEREKQLISWLGGEEEVAPNPWYQYLIDGKGEAPQVIKKIQLVYCHLSHSTAEGTASWLEMMQTLLPNFRATLQLSGQDYVLILDQDQTLPVADILKDTVSAMEYDFNIRLSILVGQVWTESKDGKVSPVIRAEQAVFQAWIREGHQGVYRFSQLYLWGIEQADLDLTPIKASLHQLIESQDQLQDIIIALWDNGAVVTKAAQQLYLHRNSLQYKIDKWEELTGLQLKNLTDLALCYHLVLQDVI</sequence>
<dbReference type="InterPro" id="IPR042070">
    <property type="entry name" value="PucR_C-HTH_sf"/>
</dbReference>